<dbReference type="Proteomes" id="UP000199159">
    <property type="component" value="Unassembled WGS sequence"/>
</dbReference>
<dbReference type="STRING" id="930152.SAMN05216565_110147"/>
<dbReference type="GO" id="GO:0016051">
    <property type="term" value="P:carbohydrate biosynthetic process"/>
    <property type="evidence" value="ECO:0007669"/>
    <property type="project" value="InterPro"/>
</dbReference>
<dbReference type="NCBIfam" id="TIGR03569">
    <property type="entry name" value="NeuB_NnaB"/>
    <property type="match status" value="1"/>
</dbReference>
<dbReference type="InterPro" id="IPR051690">
    <property type="entry name" value="PseI-like"/>
</dbReference>
<proteinExistence type="predicted"/>
<feature type="domain" description="AFP-like" evidence="1">
    <location>
        <begin position="304"/>
        <end position="359"/>
    </location>
</feature>
<dbReference type="PROSITE" id="PS50844">
    <property type="entry name" value="AFP_LIKE"/>
    <property type="match status" value="1"/>
</dbReference>
<organism evidence="2 3">
    <name type="scientific">Litchfieldia salsa</name>
    <dbReference type="NCBI Taxonomy" id="930152"/>
    <lineage>
        <taxon>Bacteria</taxon>
        <taxon>Bacillati</taxon>
        <taxon>Bacillota</taxon>
        <taxon>Bacilli</taxon>
        <taxon>Bacillales</taxon>
        <taxon>Bacillaceae</taxon>
        <taxon>Litchfieldia</taxon>
    </lineage>
</organism>
<gene>
    <name evidence="2" type="ORF">SAMN05216565_110147</name>
</gene>
<name>A0A1H0WET7_9BACI</name>
<dbReference type="InterPro" id="IPR013974">
    <property type="entry name" value="SAF"/>
</dbReference>
<dbReference type="InterPro" id="IPR057736">
    <property type="entry name" value="SAF_PseI/NeuA/NeuB"/>
</dbReference>
<dbReference type="InterPro" id="IPR006190">
    <property type="entry name" value="SAF_AFP_Neu5Ac"/>
</dbReference>
<dbReference type="SMART" id="SM00858">
    <property type="entry name" value="SAF"/>
    <property type="match status" value="1"/>
</dbReference>
<dbReference type="Gene3D" id="3.20.20.70">
    <property type="entry name" value="Aldolase class I"/>
    <property type="match status" value="1"/>
</dbReference>
<dbReference type="SUPFAM" id="SSF51269">
    <property type="entry name" value="AFP III-like domain"/>
    <property type="match status" value="1"/>
</dbReference>
<dbReference type="PANTHER" id="PTHR42966:SF1">
    <property type="entry name" value="SIALIC ACID SYNTHASE"/>
    <property type="match status" value="1"/>
</dbReference>
<evidence type="ECO:0000313" key="3">
    <source>
        <dbReference type="Proteomes" id="UP000199159"/>
    </source>
</evidence>
<dbReference type="AlphaFoldDB" id="A0A1H0WET7"/>
<dbReference type="InterPro" id="IPR013132">
    <property type="entry name" value="PseI/NeuA/B-like_N"/>
</dbReference>
<dbReference type="SUPFAM" id="SSF51569">
    <property type="entry name" value="Aldolase"/>
    <property type="match status" value="1"/>
</dbReference>
<accession>A0A1H0WET7</accession>
<dbReference type="Pfam" id="PF03102">
    <property type="entry name" value="NeuB"/>
    <property type="match status" value="1"/>
</dbReference>
<dbReference type="InterPro" id="IPR036732">
    <property type="entry name" value="AFP_Neu5c_C_sf"/>
</dbReference>
<evidence type="ECO:0000259" key="1">
    <source>
        <dbReference type="PROSITE" id="PS50844"/>
    </source>
</evidence>
<dbReference type="InterPro" id="IPR013785">
    <property type="entry name" value="Aldolase_TIM"/>
</dbReference>
<dbReference type="CDD" id="cd11615">
    <property type="entry name" value="SAF_NeuB_like"/>
    <property type="match status" value="1"/>
</dbReference>
<evidence type="ECO:0000313" key="2">
    <source>
        <dbReference type="EMBL" id="SDP88796.1"/>
    </source>
</evidence>
<protein>
    <submittedName>
        <fullName evidence="2">N-acetylneuraminate synthase</fullName>
    </submittedName>
</protein>
<dbReference type="PANTHER" id="PTHR42966">
    <property type="entry name" value="N-ACETYLNEURAMINATE SYNTHASE"/>
    <property type="match status" value="1"/>
</dbReference>
<sequence>MQTYIIAEAGVNHNGSLAMAKELINKATEAGVDAVKFQTFKAEKLVTKSAMQAEYQIQNLGEEVSQYEMLKKLELTYSEFIELKEYCEVKNITFLSSPFDKESVDFLIKELQLPVIKISSGELNNAPLLHYISNFKVKLILSTGMAEMKEVHNALAVIAYGLAQKDIISLDEVNHFYESELAKKLLKDYVTILHCTTEYPTPPTEVNLRAINYLKSKLELPVGFSDHSEGISIPIAAVAAGAEVIEKHFTLNRDLPGPDHKASLEPLELAEMVKGIRIVEKALGNPIKEPTESEIKNKKVARKSLVAATTIKKGDVLTEDNITVKRPGVGISPFQYWDLLGRKSKKDYQEDELLHEDSK</sequence>
<dbReference type="Pfam" id="PF08666">
    <property type="entry name" value="SAF"/>
    <property type="match status" value="1"/>
</dbReference>
<dbReference type="GO" id="GO:0047444">
    <property type="term" value="F:N-acylneuraminate-9-phosphate synthase activity"/>
    <property type="evidence" value="ECO:0007669"/>
    <property type="project" value="TreeGrafter"/>
</dbReference>
<reference evidence="3" key="1">
    <citation type="submission" date="2016-10" db="EMBL/GenBank/DDBJ databases">
        <authorList>
            <person name="Varghese N."/>
            <person name="Submissions S."/>
        </authorList>
    </citation>
    <scope>NUCLEOTIDE SEQUENCE [LARGE SCALE GENOMIC DNA]</scope>
    <source>
        <strain evidence="3">IBRC-M10078</strain>
    </source>
</reference>
<keyword evidence="3" id="KW-1185">Reference proteome</keyword>
<dbReference type="InterPro" id="IPR020007">
    <property type="entry name" value="NeuB/NeuA"/>
</dbReference>
<dbReference type="Gene3D" id="3.90.1210.10">
    <property type="entry name" value="Antifreeze-like/N-acetylneuraminic acid synthase C-terminal domain"/>
    <property type="match status" value="1"/>
</dbReference>
<dbReference type="EMBL" id="FNJU01000010">
    <property type="protein sequence ID" value="SDP88796.1"/>
    <property type="molecule type" value="Genomic_DNA"/>
</dbReference>